<dbReference type="InterPro" id="IPR004045">
    <property type="entry name" value="Glutathione_S-Trfase_N"/>
</dbReference>
<dbReference type="Pfam" id="PF13417">
    <property type="entry name" value="GST_N_3"/>
    <property type="match status" value="1"/>
</dbReference>
<accession>A0AAD7TVB1</accession>
<dbReference type="InterPro" id="IPR036282">
    <property type="entry name" value="Glutathione-S-Trfase_C_sf"/>
</dbReference>
<dbReference type="EMBL" id="JAPEVG010000141">
    <property type="protein sequence ID" value="KAJ8481281.1"/>
    <property type="molecule type" value="Genomic_DNA"/>
</dbReference>
<dbReference type="CDD" id="cd00299">
    <property type="entry name" value="GST_C_family"/>
    <property type="match status" value="1"/>
</dbReference>
<evidence type="ECO:0000259" key="1">
    <source>
        <dbReference type="PROSITE" id="PS50404"/>
    </source>
</evidence>
<evidence type="ECO:0000313" key="3">
    <source>
        <dbReference type="Proteomes" id="UP001215151"/>
    </source>
</evidence>
<dbReference type="SUPFAM" id="SSF52833">
    <property type="entry name" value="Thioredoxin-like"/>
    <property type="match status" value="1"/>
</dbReference>
<dbReference type="AlphaFoldDB" id="A0AAD7TVB1"/>
<dbReference type="PANTHER" id="PTHR43968">
    <property type="match status" value="1"/>
</dbReference>
<gene>
    <name evidence="2" type="ORF">ONZ51_g6123</name>
</gene>
<dbReference type="CDD" id="cd00570">
    <property type="entry name" value="GST_N_family"/>
    <property type="match status" value="1"/>
</dbReference>
<dbReference type="InterPro" id="IPR036249">
    <property type="entry name" value="Thioredoxin-like_sf"/>
</dbReference>
<dbReference type="PROSITE" id="PS50404">
    <property type="entry name" value="GST_NTER"/>
    <property type="match status" value="1"/>
</dbReference>
<comment type="caution">
    <text evidence="2">The sequence shown here is derived from an EMBL/GenBank/DDBJ whole genome shotgun (WGS) entry which is preliminary data.</text>
</comment>
<protein>
    <recommendedName>
        <fullName evidence="1">GST N-terminal domain-containing protein</fullName>
    </recommendedName>
</protein>
<dbReference type="Proteomes" id="UP001215151">
    <property type="component" value="Unassembled WGS sequence"/>
</dbReference>
<dbReference type="PANTHER" id="PTHR43968:SF6">
    <property type="entry name" value="GLUTATHIONE S-TRANSFERASE OMEGA"/>
    <property type="match status" value="1"/>
</dbReference>
<name>A0AAD7TVB1_9APHY</name>
<dbReference type="GO" id="GO:0005737">
    <property type="term" value="C:cytoplasm"/>
    <property type="evidence" value="ECO:0007669"/>
    <property type="project" value="TreeGrafter"/>
</dbReference>
<dbReference type="Pfam" id="PF13410">
    <property type="entry name" value="GST_C_2"/>
    <property type="match status" value="1"/>
</dbReference>
<organism evidence="2 3">
    <name type="scientific">Trametes cubensis</name>
    <dbReference type="NCBI Taxonomy" id="1111947"/>
    <lineage>
        <taxon>Eukaryota</taxon>
        <taxon>Fungi</taxon>
        <taxon>Dikarya</taxon>
        <taxon>Basidiomycota</taxon>
        <taxon>Agaricomycotina</taxon>
        <taxon>Agaricomycetes</taxon>
        <taxon>Polyporales</taxon>
        <taxon>Polyporaceae</taxon>
        <taxon>Trametes</taxon>
    </lineage>
</organism>
<proteinExistence type="predicted"/>
<dbReference type="SFLD" id="SFLDG00358">
    <property type="entry name" value="Main_(cytGST)"/>
    <property type="match status" value="1"/>
</dbReference>
<dbReference type="Gene3D" id="1.20.1050.10">
    <property type="match status" value="1"/>
</dbReference>
<reference evidence="2" key="1">
    <citation type="submission" date="2022-11" db="EMBL/GenBank/DDBJ databases">
        <title>Genome Sequence of Cubamyces cubensis.</title>
        <authorList>
            <person name="Buettner E."/>
        </authorList>
    </citation>
    <scope>NUCLEOTIDE SEQUENCE</scope>
    <source>
        <strain evidence="2">MPL-01</strain>
    </source>
</reference>
<sequence length="240" mass="26869">MVQNGQITLYSSPYSPFTHRVRIALDQAKADYTEYVIDFANKPSWYAEKINPIGKVPAITYGGPKSAPENPPPESAKINESLVILELLADLFPEANLLPSDPVLRAQARLFINAFETKAFDGFKDFFFMYVKGSDKSLLESLEALQARLPPTGFAVGPEWSNADSAVAPFLVRMDLMLRHDVGRYPQEEGAAILEALRGAKFARLAKYIDDIMKSPVFKTTWDEEINLKLIKLNPATQRK</sequence>
<dbReference type="SFLD" id="SFLDS00019">
    <property type="entry name" value="Glutathione_Transferase_(cytos"/>
    <property type="match status" value="1"/>
</dbReference>
<dbReference type="Gene3D" id="3.40.30.10">
    <property type="entry name" value="Glutaredoxin"/>
    <property type="match status" value="1"/>
</dbReference>
<evidence type="ECO:0000313" key="2">
    <source>
        <dbReference type="EMBL" id="KAJ8481281.1"/>
    </source>
</evidence>
<dbReference type="SUPFAM" id="SSF47616">
    <property type="entry name" value="GST C-terminal domain-like"/>
    <property type="match status" value="1"/>
</dbReference>
<dbReference type="InterPro" id="IPR050983">
    <property type="entry name" value="GST_Omega/HSP26"/>
</dbReference>
<keyword evidence="3" id="KW-1185">Reference proteome</keyword>
<feature type="domain" description="GST N-terminal" evidence="1">
    <location>
        <begin position="5"/>
        <end position="96"/>
    </location>
</feature>
<dbReference type="InterPro" id="IPR040079">
    <property type="entry name" value="Glutathione_S-Trfase"/>
</dbReference>